<reference evidence="1" key="1">
    <citation type="submission" date="2019-07" db="EMBL/GenBank/DDBJ databases">
        <authorList>
            <person name="Lazarte J.N."/>
            <person name="Poliero A."/>
            <person name="Beron C."/>
        </authorList>
    </citation>
    <scope>NUCLEOTIDE SEQUENCE</scope>
    <source>
        <strain evidence="1">FCC7</strain>
    </source>
</reference>
<organism evidence="1 2">
    <name type="scientific">Bacillus thuringiensis</name>
    <dbReference type="NCBI Taxonomy" id="1428"/>
    <lineage>
        <taxon>Bacteria</taxon>
        <taxon>Bacillati</taxon>
        <taxon>Bacillota</taxon>
        <taxon>Bacilli</taxon>
        <taxon>Bacillales</taxon>
        <taxon>Bacillaceae</taxon>
        <taxon>Bacillus</taxon>
        <taxon>Bacillus cereus group</taxon>
    </lineage>
</organism>
<dbReference type="Proteomes" id="UP000775627">
    <property type="component" value="Unassembled WGS sequence"/>
</dbReference>
<name>A0AAW4I3A3_BACTU</name>
<dbReference type="EMBL" id="VIXF01000009">
    <property type="protein sequence ID" value="MBN9901702.1"/>
    <property type="molecule type" value="Genomic_DNA"/>
</dbReference>
<sequence>MIIKNKGISIEVALEAFSVYLAENGRKQSRIERYNYDITGFYK</sequence>
<protein>
    <submittedName>
        <fullName evidence="1">Integrase</fullName>
    </submittedName>
</protein>
<proteinExistence type="predicted"/>
<reference evidence="1" key="2">
    <citation type="journal article" date="2021" name="J. Invertebr. Pathol.">
        <title>Molecular characterization of a Bacillus thuringiensis strain from Argentina, toxic against Lepidoptera and Coleoptera, based on its whole-genome and Cry protein analysis.</title>
        <authorList>
            <person name="Nicolas Lazarte J."/>
            <person name="Pia Valacco M."/>
            <person name="Moreno S."/>
            <person name="Salerno G.L."/>
            <person name="Beron C.M."/>
        </authorList>
    </citation>
    <scope>NUCLEOTIDE SEQUENCE</scope>
    <source>
        <strain evidence="1">FCC7</strain>
    </source>
</reference>
<comment type="caution">
    <text evidence="1">The sequence shown here is derived from an EMBL/GenBank/DDBJ whole genome shotgun (WGS) entry which is preliminary data.</text>
</comment>
<gene>
    <name evidence="1" type="ORF">FME64_31185</name>
</gene>
<evidence type="ECO:0000313" key="1">
    <source>
        <dbReference type="EMBL" id="MBN9901702.1"/>
    </source>
</evidence>
<evidence type="ECO:0000313" key="2">
    <source>
        <dbReference type="Proteomes" id="UP000775627"/>
    </source>
</evidence>
<accession>A0AAW4I3A3</accession>
<dbReference type="AlphaFoldDB" id="A0AAW4I3A3"/>